<reference evidence="3" key="1">
    <citation type="submission" date="2017-03" db="EMBL/GenBank/DDBJ databases">
        <title>Genomes of endolithic fungi from Antarctica.</title>
        <authorList>
            <person name="Coleine C."/>
            <person name="Masonjones S."/>
            <person name="Stajich J.E."/>
        </authorList>
    </citation>
    <scope>NUCLEOTIDE SEQUENCE [LARGE SCALE GENOMIC DNA]</scope>
    <source>
        <strain evidence="3">CCFEE 5527</strain>
    </source>
</reference>
<feature type="region of interest" description="Disordered" evidence="1">
    <location>
        <begin position="1"/>
        <end position="67"/>
    </location>
</feature>
<dbReference type="AlphaFoldDB" id="A0A1V8SMC7"/>
<comment type="caution">
    <text evidence="2">The sequence shown here is derived from an EMBL/GenBank/DDBJ whole genome shotgun (WGS) entry which is preliminary data.</text>
</comment>
<name>A0A1V8SMC7_9PEZI</name>
<sequence>MVSETSGSQPASVEGLRGRLPAQSEVHEGLDIERRASEKVKALNAEAASDNNADGEQKTYGRTPDGT</sequence>
<feature type="compositionally biased region" description="Polar residues" evidence="1">
    <location>
        <begin position="1"/>
        <end position="11"/>
    </location>
</feature>
<keyword evidence="3" id="KW-1185">Reference proteome</keyword>
<organism evidence="2 3">
    <name type="scientific">Cryoendolithus antarcticus</name>
    <dbReference type="NCBI Taxonomy" id="1507870"/>
    <lineage>
        <taxon>Eukaryota</taxon>
        <taxon>Fungi</taxon>
        <taxon>Dikarya</taxon>
        <taxon>Ascomycota</taxon>
        <taxon>Pezizomycotina</taxon>
        <taxon>Dothideomycetes</taxon>
        <taxon>Dothideomycetidae</taxon>
        <taxon>Cladosporiales</taxon>
        <taxon>Cladosporiaceae</taxon>
        <taxon>Cryoendolithus</taxon>
    </lineage>
</organism>
<dbReference type="Proteomes" id="UP000192596">
    <property type="component" value="Unassembled WGS sequence"/>
</dbReference>
<evidence type="ECO:0000256" key="1">
    <source>
        <dbReference type="SAM" id="MobiDB-lite"/>
    </source>
</evidence>
<evidence type="ECO:0000313" key="2">
    <source>
        <dbReference type="EMBL" id="OQO00283.1"/>
    </source>
</evidence>
<feature type="compositionally biased region" description="Basic and acidic residues" evidence="1">
    <location>
        <begin position="25"/>
        <end position="41"/>
    </location>
</feature>
<dbReference type="OrthoDB" id="4583at2759"/>
<dbReference type="InParanoid" id="A0A1V8SMC7"/>
<evidence type="ECO:0000313" key="3">
    <source>
        <dbReference type="Proteomes" id="UP000192596"/>
    </source>
</evidence>
<dbReference type="EMBL" id="NAJO01000036">
    <property type="protein sequence ID" value="OQO00283.1"/>
    <property type="molecule type" value="Genomic_DNA"/>
</dbReference>
<accession>A0A1V8SMC7</accession>
<feature type="non-terminal residue" evidence="2">
    <location>
        <position position="67"/>
    </location>
</feature>
<gene>
    <name evidence="2" type="ORF">B0A48_14070</name>
</gene>
<protein>
    <submittedName>
        <fullName evidence="2">Uncharacterized protein</fullName>
    </submittedName>
</protein>
<proteinExistence type="predicted"/>